<protein>
    <recommendedName>
        <fullName evidence="5">Twin-arginine translocation signal domain-containing protein</fullName>
    </recommendedName>
</protein>
<proteinExistence type="predicted"/>
<dbReference type="InterPro" id="IPR019546">
    <property type="entry name" value="TAT_signal_bac_arc"/>
</dbReference>
<evidence type="ECO:0000256" key="1">
    <source>
        <dbReference type="ARBA" id="ARBA00022729"/>
    </source>
</evidence>
<name>A0A291T9P7_9FIRM</name>
<dbReference type="InterPro" id="IPR006311">
    <property type="entry name" value="TAT_signal"/>
</dbReference>
<dbReference type="EMBL" id="CP023819">
    <property type="protein sequence ID" value="ATL89838.1"/>
    <property type="molecule type" value="Genomic_DNA"/>
</dbReference>
<organism evidence="3 4">
    <name type="scientific">Faecalibacterium prausnitzii</name>
    <dbReference type="NCBI Taxonomy" id="853"/>
    <lineage>
        <taxon>Bacteria</taxon>
        <taxon>Bacillati</taxon>
        <taxon>Bacillota</taxon>
        <taxon>Clostridia</taxon>
        <taxon>Eubacteriales</taxon>
        <taxon>Oscillospiraceae</taxon>
        <taxon>Faecalibacterium</taxon>
    </lineage>
</organism>
<feature type="signal peptide" evidence="2">
    <location>
        <begin position="1"/>
        <end position="17"/>
    </location>
</feature>
<dbReference type="InterPro" id="IPR029050">
    <property type="entry name" value="Immunoprotect_excell_Ig-like"/>
</dbReference>
<dbReference type="AlphaFoldDB" id="A0A291T9P7"/>
<evidence type="ECO:0000256" key="2">
    <source>
        <dbReference type="SAM" id="SignalP"/>
    </source>
</evidence>
<evidence type="ECO:0000313" key="4">
    <source>
        <dbReference type="Proteomes" id="UP000223709"/>
    </source>
</evidence>
<keyword evidence="1 2" id="KW-0732">Signal</keyword>
<dbReference type="Gene3D" id="2.60.40.1240">
    <property type="match status" value="1"/>
</dbReference>
<reference evidence="3 4" key="1">
    <citation type="submission" date="2017-10" db="EMBL/GenBank/DDBJ databases">
        <title>Complete Genome Sequence of Faecalibacterium prausnitzii isolated from the gut of healthy adult Indian.</title>
        <authorList>
            <person name="Bag S."/>
            <person name="Ghosh T.S."/>
            <person name="Das B."/>
        </authorList>
    </citation>
    <scope>NUCLEOTIDE SEQUENCE [LARGE SCALE GENOMIC DNA]</scope>
    <source>
        <strain evidence="3 4">Indica</strain>
    </source>
</reference>
<feature type="chain" id="PRO_5012087152" description="Twin-arginine translocation signal domain-containing protein" evidence="2">
    <location>
        <begin position="18"/>
        <end position="177"/>
    </location>
</feature>
<dbReference type="RefSeq" id="WP_098923413.1">
    <property type="nucleotide sequence ID" value="NZ_CP023819.1"/>
</dbReference>
<evidence type="ECO:0000313" key="3">
    <source>
        <dbReference type="EMBL" id="ATL89838.1"/>
    </source>
</evidence>
<dbReference type="PROSITE" id="PS51318">
    <property type="entry name" value="TAT"/>
    <property type="match status" value="1"/>
</dbReference>
<evidence type="ECO:0008006" key="5">
    <source>
        <dbReference type="Google" id="ProtNLM"/>
    </source>
</evidence>
<accession>A0A291T9P7</accession>
<gene>
    <name evidence="3" type="ORF">CRH10_05800</name>
</gene>
<dbReference type="Proteomes" id="UP000223709">
    <property type="component" value="Chromosome"/>
</dbReference>
<sequence>MSLAFSRRSFLKYSAVAAVAVAGAGLFSGCESTGDSYNLVRDGAGTLTILQIQTDLGTYSDKDKKFVLDAPKVGATSFVFPLKITNGRTNALPVNPGNFKVTFTSADGKTVKKYIGTDLVVDNSLRETNLKKGSSVSGNVTVSNLPSLAKGDVVLLTYTPDPVYAEYSVNWKFVTVE</sequence>
<dbReference type="PROSITE" id="PS51257">
    <property type="entry name" value="PROKAR_LIPOPROTEIN"/>
    <property type="match status" value="1"/>
</dbReference>
<dbReference type="NCBIfam" id="TIGR01409">
    <property type="entry name" value="TAT_signal_seq"/>
    <property type="match status" value="1"/>
</dbReference>